<dbReference type="GO" id="GO:0071770">
    <property type="term" value="P:DIM/DIP cell wall layer assembly"/>
    <property type="evidence" value="ECO:0007669"/>
    <property type="project" value="TreeGrafter"/>
</dbReference>
<dbReference type="PANTHER" id="PTHR43775">
    <property type="entry name" value="FATTY ACID SYNTHASE"/>
    <property type="match status" value="1"/>
</dbReference>
<dbReference type="SMART" id="SM00827">
    <property type="entry name" value="PKS_AT"/>
    <property type="match status" value="1"/>
</dbReference>
<comment type="caution">
    <text evidence="4">The sequence shown here is derived from an EMBL/GenBank/DDBJ whole genome shotgun (WGS) entry which is preliminary data.</text>
</comment>
<organism evidence="4 5">
    <name type="scientific">Flexivirga aerilata</name>
    <dbReference type="NCBI Taxonomy" id="1656889"/>
    <lineage>
        <taxon>Bacteria</taxon>
        <taxon>Bacillati</taxon>
        <taxon>Actinomycetota</taxon>
        <taxon>Actinomycetes</taxon>
        <taxon>Micrococcales</taxon>
        <taxon>Dermacoccaceae</taxon>
        <taxon>Flexivirga</taxon>
    </lineage>
</organism>
<dbReference type="PANTHER" id="PTHR43775:SF37">
    <property type="entry name" value="SI:DKEY-61P9.11"/>
    <property type="match status" value="1"/>
</dbReference>
<dbReference type="GO" id="GO:0005886">
    <property type="term" value="C:plasma membrane"/>
    <property type="evidence" value="ECO:0007669"/>
    <property type="project" value="TreeGrafter"/>
</dbReference>
<evidence type="ECO:0000313" key="5">
    <source>
        <dbReference type="Proteomes" id="UP000557772"/>
    </source>
</evidence>
<dbReference type="InterPro" id="IPR001227">
    <property type="entry name" value="Ac_transferase_dom_sf"/>
</dbReference>
<keyword evidence="2" id="KW-0597">Phosphoprotein</keyword>
<dbReference type="InterPro" id="IPR016036">
    <property type="entry name" value="Malonyl_transacylase_ACP-bd"/>
</dbReference>
<dbReference type="InterPro" id="IPR016035">
    <property type="entry name" value="Acyl_Trfase/lysoPLipase"/>
</dbReference>
<reference evidence="4 5" key="1">
    <citation type="submission" date="2020-05" db="EMBL/GenBank/DDBJ databases">
        <title>Flexivirga sp. ID2601S isolated from air conditioner.</title>
        <authorList>
            <person name="Kim D.H."/>
        </authorList>
    </citation>
    <scope>NUCLEOTIDE SEQUENCE [LARGE SCALE GENOMIC DNA]</scope>
    <source>
        <strain evidence="4 5">ID2601S</strain>
    </source>
</reference>
<dbReference type="EMBL" id="JABENB010000001">
    <property type="protein sequence ID" value="NNG38276.1"/>
    <property type="molecule type" value="Genomic_DNA"/>
</dbReference>
<dbReference type="Gene3D" id="3.30.70.250">
    <property type="entry name" value="Malonyl-CoA ACP transacylase, ACP-binding"/>
    <property type="match status" value="1"/>
</dbReference>
<dbReference type="GO" id="GO:0006633">
    <property type="term" value="P:fatty acid biosynthetic process"/>
    <property type="evidence" value="ECO:0007669"/>
    <property type="project" value="TreeGrafter"/>
</dbReference>
<accession>A0A849AFC4</accession>
<dbReference type="Proteomes" id="UP000557772">
    <property type="component" value="Unassembled WGS sequence"/>
</dbReference>
<keyword evidence="4" id="KW-0012">Acyltransferase</keyword>
<protein>
    <submittedName>
        <fullName evidence="4">Acyltransferase domain-containing protein</fullName>
    </submittedName>
</protein>
<evidence type="ECO:0000256" key="1">
    <source>
        <dbReference type="ARBA" id="ARBA00022450"/>
    </source>
</evidence>
<dbReference type="Pfam" id="PF00698">
    <property type="entry name" value="Acyl_transf_1"/>
    <property type="match status" value="1"/>
</dbReference>
<sequence>MPKRHVVVLLPGQGAQYPGMCVDLYRGDSLFAALLDDVLDRFHDGRRIRTDWLATSHPADIHRTTRSQPLLFALDYALSRRAQEAGVSADEYLGHSIGEFAAAALAGTITLDDAVRVLDARIPLLADTPAGGMLAVALAAEAATPYLGDGVEIAAVNGPRQLMLAGPADPLDRVAKALTDDEVTWRPVRATSPFHSSVLGRAVTASLPLFSALPLQPPNIPITSAYTGRALDPRTAMDPAFWAGQPAAPVLFAHALEDLLGRTPEPLFVEAGPGQTLSTLVRAHAQVRAARHPVIPLSSGRSRVRDDETHLARAFGTVRELLSPVHTSVHGSE</sequence>
<proteinExistence type="predicted"/>
<keyword evidence="1" id="KW-0596">Phosphopantetheine</keyword>
<dbReference type="AlphaFoldDB" id="A0A849AFC4"/>
<dbReference type="SUPFAM" id="SSF55048">
    <property type="entry name" value="Probable ACP-binding domain of malonyl-CoA ACP transacylase"/>
    <property type="match status" value="1"/>
</dbReference>
<evidence type="ECO:0000259" key="3">
    <source>
        <dbReference type="SMART" id="SM00827"/>
    </source>
</evidence>
<dbReference type="Gene3D" id="3.40.366.10">
    <property type="entry name" value="Malonyl-Coenzyme A Acyl Carrier Protein, domain 2"/>
    <property type="match status" value="1"/>
</dbReference>
<gene>
    <name evidence="4" type="ORF">HJ588_03180</name>
</gene>
<evidence type="ECO:0000313" key="4">
    <source>
        <dbReference type="EMBL" id="NNG38276.1"/>
    </source>
</evidence>
<keyword evidence="5" id="KW-1185">Reference proteome</keyword>
<dbReference type="RefSeq" id="WP_171151858.1">
    <property type="nucleotide sequence ID" value="NZ_JABENB010000001.1"/>
</dbReference>
<dbReference type="SUPFAM" id="SSF52151">
    <property type="entry name" value="FabD/lysophospholipase-like"/>
    <property type="match status" value="1"/>
</dbReference>
<keyword evidence="4" id="KW-0808">Transferase</keyword>
<dbReference type="InterPro" id="IPR014043">
    <property type="entry name" value="Acyl_transferase_dom"/>
</dbReference>
<dbReference type="Gene3D" id="3.30.70.3290">
    <property type="match status" value="1"/>
</dbReference>
<dbReference type="InterPro" id="IPR050091">
    <property type="entry name" value="PKS_NRPS_Biosynth_Enz"/>
</dbReference>
<dbReference type="GO" id="GO:0005737">
    <property type="term" value="C:cytoplasm"/>
    <property type="evidence" value="ECO:0007669"/>
    <property type="project" value="TreeGrafter"/>
</dbReference>
<name>A0A849AFC4_9MICO</name>
<dbReference type="GO" id="GO:0004312">
    <property type="term" value="F:fatty acid synthase activity"/>
    <property type="evidence" value="ECO:0007669"/>
    <property type="project" value="TreeGrafter"/>
</dbReference>
<feature type="domain" description="Malonyl-CoA:ACP transacylase (MAT)" evidence="3">
    <location>
        <begin position="9"/>
        <end position="302"/>
    </location>
</feature>
<evidence type="ECO:0000256" key="2">
    <source>
        <dbReference type="ARBA" id="ARBA00022553"/>
    </source>
</evidence>